<evidence type="ECO:0000256" key="19">
    <source>
        <dbReference type="ARBA" id="ARBA00048026"/>
    </source>
</evidence>
<comment type="subunit">
    <text evidence="4 20">NDH is composed of at least 16 different subunits, 5 of which are encoded in the nucleus.</text>
</comment>
<comment type="function">
    <text evidence="1 20">NDH shuttles electrons from NAD(P)H:plastoquinone, via FMN and iron-sulfur (Fe-S) centers, to quinones in the photosynthetic chain and possibly in a chloroplast respiratory chain. The immediate electron acceptor for the enzyme in this species is believed to be plastoquinone. Couples the redox reaction to proton translocation, and thus conserves the redox energy in a proton gradient.</text>
</comment>
<keyword evidence="8 20" id="KW-0934">Plastid</keyword>
<accession>A0A8F4MDU8</accession>
<feature type="domain" description="NADH-Ubiquinone oxidoreductase (complex I) chain 5 N-terminal" evidence="22">
    <location>
        <begin position="75"/>
        <end position="125"/>
    </location>
</feature>
<evidence type="ECO:0000259" key="21">
    <source>
        <dbReference type="Pfam" id="PF00361"/>
    </source>
</evidence>
<dbReference type="AlphaFoldDB" id="A0A8F4MDU8"/>
<evidence type="ECO:0000259" key="23">
    <source>
        <dbReference type="Pfam" id="PF01010"/>
    </source>
</evidence>
<keyword evidence="14 20" id="KW-1133">Transmembrane helix</keyword>
<dbReference type="PANTHER" id="PTHR42829:SF2">
    <property type="entry name" value="NADH-UBIQUINONE OXIDOREDUCTASE CHAIN 5"/>
    <property type="match status" value="1"/>
</dbReference>
<dbReference type="Gene3D" id="1.20.5.2700">
    <property type="match status" value="1"/>
</dbReference>
<feature type="transmembrane region" description="Helical" evidence="20">
    <location>
        <begin position="40"/>
        <end position="60"/>
    </location>
</feature>
<keyword evidence="13" id="KW-1278">Translocase</keyword>
<comment type="catalytic activity">
    <reaction evidence="18 20">
        <text>a plastoquinone + NADPH + (n+1) H(+)(in) = a plastoquinol + NADP(+) + n H(+)(out)</text>
        <dbReference type="Rhea" id="RHEA:42612"/>
        <dbReference type="Rhea" id="RHEA-COMP:9561"/>
        <dbReference type="Rhea" id="RHEA-COMP:9562"/>
        <dbReference type="ChEBI" id="CHEBI:15378"/>
        <dbReference type="ChEBI" id="CHEBI:17757"/>
        <dbReference type="ChEBI" id="CHEBI:57783"/>
        <dbReference type="ChEBI" id="CHEBI:58349"/>
        <dbReference type="ChEBI" id="CHEBI:62192"/>
    </reaction>
</comment>
<dbReference type="Pfam" id="PF01010">
    <property type="entry name" value="Proton_antipo_C"/>
    <property type="match status" value="1"/>
</dbReference>
<keyword evidence="6 20" id="KW-0813">Transport</keyword>
<evidence type="ECO:0000256" key="15">
    <source>
        <dbReference type="ARBA" id="ARBA00023027"/>
    </source>
</evidence>
<feature type="transmembrane region" description="Helical" evidence="20">
    <location>
        <begin position="262"/>
        <end position="281"/>
    </location>
</feature>
<evidence type="ECO:0000256" key="20">
    <source>
        <dbReference type="RuleBase" id="RU364062"/>
    </source>
</evidence>
<dbReference type="InterPro" id="IPR018393">
    <property type="entry name" value="NADHpl_OxRdtase_5_subgr"/>
</dbReference>
<evidence type="ECO:0000256" key="8">
    <source>
        <dbReference type="ARBA" id="ARBA00022640"/>
    </source>
</evidence>
<dbReference type="Pfam" id="PF00361">
    <property type="entry name" value="Proton_antipo_M"/>
    <property type="match status" value="1"/>
</dbReference>
<evidence type="ECO:0000256" key="1">
    <source>
        <dbReference type="ARBA" id="ARBA00004059"/>
    </source>
</evidence>
<evidence type="ECO:0000259" key="22">
    <source>
        <dbReference type="Pfam" id="PF00662"/>
    </source>
</evidence>
<evidence type="ECO:0000256" key="3">
    <source>
        <dbReference type="ARBA" id="ARBA00008200"/>
    </source>
</evidence>
<evidence type="ECO:0000256" key="7">
    <source>
        <dbReference type="ARBA" id="ARBA00022528"/>
    </source>
</evidence>
<name>A0A8F4MDU8_9LAMI</name>
<dbReference type="Pfam" id="PF00662">
    <property type="entry name" value="Proton_antipo_N"/>
    <property type="match status" value="1"/>
</dbReference>
<feature type="domain" description="NADH:quinone oxidoreductase/Mrp antiporter transmembrane" evidence="21">
    <location>
        <begin position="141"/>
        <end position="442"/>
    </location>
</feature>
<dbReference type="EC" id="7.1.1.-" evidence="20"/>
<dbReference type="GO" id="GO:0048038">
    <property type="term" value="F:quinone binding"/>
    <property type="evidence" value="ECO:0007669"/>
    <property type="project" value="UniProtKB-KW"/>
</dbReference>
<dbReference type="PRINTS" id="PR01434">
    <property type="entry name" value="NADHDHGNASE5"/>
</dbReference>
<feature type="transmembrane region" description="Helical" evidence="20">
    <location>
        <begin position="187"/>
        <end position="205"/>
    </location>
</feature>
<gene>
    <name evidence="20 24" type="primary">ndhF</name>
</gene>
<dbReference type="GO" id="GO:0003954">
    <property type="term" value="F:NADH dehydrogenase activity"/>
    <property type="evidence" value="ECO:0007669"/>
    <property type="project" value="TreeGrafter"/>
</dbReference>
<dbReference type="NCBIfam" id="NF005141">
    <property type="entry name" value="PRK06590.1"/>
    <property type="match status" value="1"/>
</dbReference>
<evidence type="ECO:0000256" key="9">
    <source>
        <dbReference type="ARBA" id="ARBA00022692"/>
    </source>
</evidence>
<evidence type="ECO:0000256" key="11">
    <source>
        <dbReference type="ARBA" id="ARBA00022857"/>
    </source>
</evidence>
<proteinExistence type="inferred from homology"/>
<comment type="subcellular location">
    <subcellularLocation>
        <location evidence="2 20">Plastid</location>
        <location evidence="2 20">Chloroplast thylakoid membrane</location>
        <topology evidence="2 20">Multi-pass membrane protein</topology>
    </subcellularLocation>
</comment>
<feature type="transmembrane region" description="Helical" evidence="20">
    <location>
        <begin position="393"/>
        <end position="412"/>
    </location>
</feature>
<keyword evidence="12 20" id="KW-0618">Plastoquinone</keyword>
<feature type="transmembrane region" description="Helical" evidence="20">
    <location>
        <begin position="6"/>
        <end position="28"/>
    </location>
</feature>
<keyword evidence="9 20" id="KW-0812">Transmembrane</keyword>
<dbReference type="GO" id="GO:0015990">
    <property type="term" value="P:electron transport coupled proton transport"/>
    <property type="evidence" value="ECO:0007669"/>
    <property type="project" value="TreeGrafter"/>
</dbReference>
<dbReference type="InterPro" id="IPR001750">
    <property type="entry name" value="ND/Mrp_TM"/>
</dbReference>
<feature type="transmembrane region" description="Helical" evidence="20">
    <location>
        <begin position="121"/>
        <end position="139"/>
    </location>
</feature>
<dbReference type="InterPro" id="IPR002128">
    <property type="entry name" value="NADH_UbQ_OxRdtase_chlpt_su5_C"/>
</dbReference>
<keyword evidence="17 20" id="KW-0472">Membrane</keyword>
<feature type="transmembrane region" description="Helical" evidence="20">
    <location>
        <begin position="85"/>
        <end position="109"/>
    </location>
</feature>
<evidence type="ECO:0000313" key="24">
    <source>
        <dbReference type="EMBL" id="QXE43139.1"/>
    </source>
</evidence>
<dbReference type="GO" id="GO:0008137">
    <property type="term" value="F:NADH dehydrogenase (ubiquinone) activity"/>
    <property type="evidence" value="ECO:0007669"/>
    <property type="project" value="InterPro"/>
</dbReference>
<comment type="similarity">
    <text evidence="3 20">Belongs to the complex I subunit 5 family.</text>
</comment>
<protein>
    <recommendedName>
        <fullName evidence="5 20">NAD(P)H-quinone oxidoreductase subunit 5, chloroplastic</fullName>
        <ecNumber evidence="20">7.1.1.-</ecNumber>
    </recommendedName>
    <alternativeName>
        <fullName evidence="20">NADH-plastoquinone oxidoreductase subunit 5</fullName>
    </alternativeName>
</protein>
<comment type="catalytic activity">
    <reaction evidence="19 20">
        <text>a plastoquinone + NADH + (n+1) H(+)(in) = a plastoquinol + NAD(+) + n H(+)(out)</text>
        <dbReference type="Rhea" id="RHEA:42608"/>
        <dbReference type="Rhea" id="RHEA-COMP:9561"/>
        <dbReference type="Rhea" id="RHEA-COMP:9562"/>
        <dbReference type="ChEBI" id="CHEBI:15378"/>
        <dbReference type="ChEBI" id="CHEBI:17757"/>
        <dbReference type="ChEBI" id="CHEBI:57540"/>
        <dbReference type="ChEBI" id="CHEBI:57945"/>
        <dbReference type="ChEBI" id="CHEBI:62192"/>
    </reaction>
</comment>
<dbReference type="InterPro" id="IPR003945">
    <property type="entry name" value="NU5C-like"/>
</dbReference>
<dbReference type="GO" id="GO:0042773">
    <property type="term" value="P:ATP synthesis coupled electron transport"/>
    <property type="evidence" value="ECO:0007669"/>
    <property type="project" value="InterPro"/>
</dbReference>
<evidence type="ECO:0000256" key="14">
    <source>
        <dbReference type="ARBA" id="ARBA00022989"/>
    </source>
</evidence>
<feature type="transmembrane region" description="Helical" evidence="20">
    <location>
        <begin position="424"/>
        <end position="447"/>
    </location>
</feature>
<keyword evidence="16 20" id="KW-0793">Thylakoid</keyword>
<feature type="transmembrane region" description="Helical" evidence="20">
    <location>
        <begin position="546"/>
        <end position="566"/>
    </location>
</feature>
<feature type="transmembrane region" description="Helical" evidence="20">
    <location>
        <begin position="318"/>
        <end position="339"/>
    </location>
</feature>
<reference evidence="24" key="1">
    <citation type="journal article" date="2021" name="J Syst">
        <title>Phylogenomic relationships and species identification of the olive genus Olea (Oleaceae).</title>
        <authorList>
            <person name="Dong W."/>
            <person name="Sun J."/>
            <person name="Liu Y."/>
            <person name="Xu C."/>
            <person name="Wang Y."/>
            <person name="Suo Z."/>
            <person name="Zhou S."/>
            <person name="Zhang Z."/>
            <person name="Wen J."/>
        </authorList>
    </citation>
    <scope>NUCLEOTIDE SEQUENCE</scope>
</reference>
<feature type="transmembrane region" description="Helical" evidence="20">
    <location>
        <begin position="718"/>
        <end position="737"/>
    </location>
</feature>
<feature type="transmembrane region" description="Helical" evidence="20">
    <location>
        <begin position="601"/>
        <end position="619"/>
    </location>
</feature>
<organism evidence="24">
    <name type="scientific">Olea paniculata</name>
    <dbReference type="NCBI Taxonomy" id="126553"/>
    <lineage>
        <taxon>Eukaryota</taxon>
        <taxon>Viridiplantae</taxon>
        <taxon>Streptophyta</taxon>
        <taxon>Embryophyta</taxon>
        <taxon>Tracheophyta</taxon>
        <taxon>Spermatophyta</taxon>
        <taxon>Magnoliopsida</taxon>
        <taxon>eudicotyledons</taxon>
        <taxon>Gunneridae</taxon>
        <taxon>Pentapetalae</taxon>
        <taxon>asterids</taxon>
        <taxon>lamiids</taxon>
        <taxon>Lamiales</taxon>
        <taxon>Oleaceae</taxon>
        <taxon>Oleeae</taxon>
        <taxon>Olea</taxon>
    </lineage>
</organism>
<evidence type="ECO:0000256" key="16">
    <source>
        <dbReference type="ARBA" id="ARBA00023078"/>
    </source>
</evidence>
<evidence type="ECO:0000256" key="10">
    <source>
        <dbReference type="ARBA" id="ARBA00022719"/>
    </source>
</evidence>
<evidence type="ECO:0000256" key="4">
    <source>
        <dbReference type="ARBA" id="ARBA00011199"/>
    </source>
</evidence>
<sequence>MEQTYQYAWIIPFVPLPVPMLIGVGLLLFPTATKNLRRMWAFPSILLLSIVMIFSINLSIQQINSSCIYQYVWSWTINNDFSLEFGYLIDPLTSIMSILITTVGILVLIYSDNYMAHDQGYLRFFAYMSFFSTSMLGLVTSSNLIQIYIFWELVGMCSYLLIGFWFTRPIAANACQKAFVTNRVGDFGLLLGILGFYWITGSFEFRDLFEILNNLIYNNKVNSSFVTLCAALLFTGAVAKSAQFPLHVWLPDAMEGPTPISALIHAATMVAAGIFLVARLLPLFLVIPYIMNLISFIGIITVLLGATLALAQKDIKRGLAYSTMSQLGYMMLALGMGSYRSALFHLITHAYSKALLFLGSGSIIHSMETIVGYSPDKSQNMALMGGLTKHVPITRISFLLGTISLCGIPPLACFWSKDEILNDSWLYSPIFAIIAWITAGLTAFYMFRIYLLTFEGHLNVHFQNYSGKQNTPFYSISLWGKGGSKRINKNFRLLKMNNSQSSSFFSKKTYRSDKNVRNRVGPFITIVHFENKKYYSYPYESDNTMLFPLLVLGIFTLFVGSLGIPFNQELDILTKWLTPSINLLHQKWNDPIDWYEFSKDAIFSVSIAYFGIFIASFLYKPIYSSFKNFDLINLFVKTGPKRSLWDKILNGLYNWSYNRAYIDAFYTTSLTGAVRGLAQLTHFFDRRVIDGITNGVGVMSFFVGEGIKYVGGGRISSYLFFYLSCVSIFLLGLYFPVF</sequence>
<dbReference type="PANTHER" id="PTHR42829">
    <property type="entry name" value="NADH-UBIQUINONE OXIDOREDUCTASE CHAIN 5"/>
    <property type="match status" value="1"/>
</dbReference>
<evidence type="ECO:0000256" key="5">
    <source>
        <dbReference type="ARBA" id="ARBA00018648"/>
    </source>
</evidence>
<evidence type="ECO:0000256" key="18">
    <source>
        <dbReference type="ARBA" id="ARBA00047726"/>
    </source>
</evidence>
<feature type="domain" description="NADH:ubiquinone/plastoquinone oxidoreductase chloroplast chain 5 C-terminal" evidence="23">
    <location>
        <begin position="448"/>
        <end position="685"/>
    </location>
</feature>
<evidence type="ECO:0000256" key="6">
    <source>
        <dbReference type="ARBA" id="ARBA00022448"/>
    </source>
</evidence>
<evidence type="ECO:0000256" key="17">
    <source>
        <dbReference type="ARBA" id="ARBA00023136"/>
    </source>
</evidence>
<geneLocation type="chloroplast" evidence="24"/>
<keyword evidence="10 20" id="KW-0874">Quinone</keyword>
<dbReference type="EMBL" id="MT560031">
    <property type="protein sequence ID" value="QXE43139.1"/>
    <property type="molecule type" value="Genomic_DNA"/>
</dbReference>
<feature type="transmembrane region" description="Helical" evidence="20">
    <location>
        <begin position="287"/>
        <end position="311"/>
    </location>
</feature>
<evidence type="ECO:0000256" key="12">
    <source>
        <dbReference type="ARBA" id="ARBA00022957"/>
    </source>
</evidence>
<evidence type="ECO:0000256" key="2">
    <source>
        <dbReference type="ARBA" id="ARBA00004454"/>
    </source>
</evidence>
<keyword evidence="11 20" id="KW-0521">NADP</keyword>
<keyword evidence="15 20" id="KW-0520">NAD</keyword>
<dbReference type="InterPro" id="IPR001516">
    <property type="entry name" value="Proton_antipo_N"/>
</dbReference>
<dbReference type="GO" id="GO:0009535">
    <property type="term" value="C:chloroplast thylakoid membrane"/>
    <property type="evidence" value="ECO:0007669"/>
    <property type="project" value="UniProtKB-SubCell"/>
</dbReference>
<evidence type="ECO:0000256" key="13">
    <source>
        <dbReference type="ARBA" id="ARBA00022967"/>
    </source>
</evidence>
<dbReference type="PRINTS" id="PR01435">
    <property type="entry name" value="NPOXDRDTASE5"/>
</dbReference>
<dbReference type="NCBIfam" id="TIGR01974">
    <property type="entry name" value="NDH_I_L"/>
    <property type="match status" value="1"/>
</dbReference>
<feature type="transmembrane region" description="Helical" evidence="20">
    <location>
        <begin position="145"/>
        <end position="166"/>
    </location>
</feature>
<keyword evidence="7 20" id="KW-0150">Chloroplast</keyword>